<accession>W4KBU0</accession>
<name>W4KBU0_HETIT</name>
<dbReference type="InterPro" id="IPR000757">
    <property type="entry name" value="Beta-glucanase-like"/>
</dbReference>
<dbReference type="PANTHER" id="PTHR10963:SF55">
    <property type="entry name" value="GLYCOSIDE HYDROLASE FAMILY 16 PROTEIN"/>
    <property type="match status" value="1"/>
</dbReference>
<dbReference type="STRING" id="747525.W4KBU0"/>
<evidence type="ECO:0000313" key="4">
    <source>
        <dbReference type="EMBL" id="ETW82785.1"/>
    </source>
</evidence>
<dbReference type="KEGG" id="hir:HETIRDRAFT_54831"/>
<evidence type="ECO:0000259" key="3">
    <source>
        <dbReference type="PROSITE" id="PS51762"/>
    </source>
</evidence>
<dbReference type="GO" id="GO:0004553">
    <property type="term" value="F:hydrolase activity, hydrolyzing O-glycosyl compounds"/>
    <property type="evidence" value="ECO:0007669"/>
    <property type="project" value="InterPro"/>
</dbReference>
<evidence type="ECO:0000313" key="5">
    <source>
        <dbReference type="Proteomes" id="UP000030671"/>
    </source>
</evidence>
<dbReference type="HOGENOM" id="CLU_019533_1_2_1"/>
<dbReference type="Gene3D" id="2.60.120.200">
    <property type="match status" value="1"/>
</dbReference>
<dbReference type="InterPro" id="IPR013320">
    <property type="entry name" value="ConA-like_dom_sf"/>
</dbReference>
<feature type="domain" description="GH16" evidence="3">
    <location>
        <begin position="42"/>
        <end position="394"/>
    </location>
</feature>
<dbReference type="GeneID" id="20678322"/>
<dbReference type="PANTHER" id="PTHR10963">
    <property type="entry name" value="GLYCOSYL HYDROLASE-RELATED"/>
    <property type="match status" value="1"/>
</dbReference>
<gene>
    <name evidence="4" type="ORF">HETIRDRAFT_54831</name>
</gene>
<dbReference type="Proteomes" id="UP000030671">
    <property type="component" value="Unassembled WGS sequence"/>
</dbReference>
<keyword evidence="5" id="KW-1185">Reference proteome</keyword>
<dbReference type="GO" id="GO:0005975">
    <property type="term" value="P:carbohydrate metabolic process"/>
    <property type="evidence" value="ECO:0007669"/>
    <property type="project" value="InterPro"/>
</dbReference>
<dbReference type="Pfam" id="PF00722">
    <property type="entry name" value="Glyco_hydro_16"/>
    <property type="match status" value="1"/>
</dbReference>
<reference evidence="4 5" key="1">
    <citation type="journal article" date="2012" name="New Phytol.">
        <title>Insight into trade-off between wood decay and parasitism from the genome of a fungal forest pathogen.</title>
        <authorList>
            <person name="Olson A."/>
            <person name="Aerts A."/>
            <person name="Asiegbu F."/>
            <person name="Belbahri L."/>
            <person name="Bouzid O."/>
            <person name="Broberg A."/>
            <person name="Canback B."/>
            <person name="Coutinho P.M."/>
            <person name="Cullen D."/>
            <person name="Dalman K."/>
            <person name="Deflorio G."/>
            <person name="van Diepen L.T."/>
            <person name="Dunand C."/>
            <person name="Duplessis S."/>
            <person name="Durling M."/>
            <person name="Gonthier P."/>
            <person name="Grimwood J."/>
            <person name="Fossdal C.G."/>
            <person name="Hansson D."/>
            <person name="Henrissat B."/>
            <person name="Hietala A."/>
            <person name="Himmelstrand K."/>
            <person name="Hoffmeister D."/>
            <person name="Hogberg N."/>
            <person name="James T.Y."/>
            <person name="Karlsson M."/>
            <person name="Kohler A."/>
            <person name="Kues U."/>
            <person name="Lee Y.H."/>
            <person name="Lin Y.C."/>
            <person name="Lind M."/>
            <person name="Lindquist E."/>
            <person name="Lombard V."/>
            <person name="Lucas S."/>
            <person name="Lunden K."/>
            <person name="Morin E."/>
            <person name="Murat C."/>
            <person name="Park J."/>
            <person name="Raffaello T."/>
            <person name="Rouze P."/>
            <person name="Salamov A."/>
            <person name="Schmutz J."/>
            <person name="Solheim H."/>
            <person name="Stahlberg J."/>
            <person name="Velez H."/>
            <person name="de Vries R.P."/>
            <person name="Wiebenga A."/>
            <person name="Woodward S."/>
            <person name="Yakovlev I."/>
            <person name="Garbelotto M."/>
            <person name="Martin F."/>
            <person name="Grigoriev I.V."/>
            <person name="Stenlid J."/>
        </authorList>
    </citation>
    <scope>NUCLEOTIDE SEQUENCE [LARGE SCALE GENOMIC DNA]</scope>
    <source>
        <strain evidence="4 5">TC 32-1</strain>
    </source>
</reference>
<proteinExistence type="inferred from homology"/>
<dbReference type="OrthoDB" id="4781at2759"/>
<dbReference type="AlphaFoldDB" id="W4KBU0"/>
<keyword evidence="2" id="KW-0472">Membrane</keyword>
<dbReference type="eggNOG" id="ENOG502QRX5">
    <property type="taxonomic scope" value="Eukaryota"/>
</dbReference>
<protein>
    <submittedName>
        <fullName evidence="4">Glycoside hydrolase family 16 protein</fullName>
    </submittedName>
</protein>
<dbReference type="EMBL" id="KI925457">
    <property type="protein sequence ID" value="ETW82785.1"/>
    <property type="molecule type" value="Genomic_DNA"/>
</dbReference>
<dbReference type="InterPro" id="IPR050546">
    <property type="entry name" value="Glycosyl_Hydrlase_16"/>
</dbReference>
<dbReference type="RefSeq" id="XP_009544660.1">
    <property type="nucleotide sequence ID" value="XM_009546365.1"/>
</dbReference>
<sequence>MLSLSDPIQKPWLKAKDSTARLAYFITYGVMLMGVAASAVRIYFGWISVPLLGRVCLVLDEEFQGSDLDTENVWMREADMGGFGNGEFEMTTTSSNNSFIRNNHLYLLPTLTSSVIGQDAVLDGYTFNLTGCTNVNSTSCGAVSNRTAGVVINPVMSARISTKGKKSIRYGRVEVNAKLPRGDWMWPAIWMLPENNTYGPWPISGEIDIMESRGNGVDYPSQGINYVRGSLNWGPLTWLNGVAKTFGWWSERRSSYDKAFHTYALEWSPEFIRIFVDSRLQYMLQLKFDIPFFERGDFPVSVSNESQQIILPDPWAGAGNSAPFDQSFYLILDVAVGGTNGWFPDNAGNKPWLDGALNAMQLFAESQDEWSATWPEDEEDRAMIVDSVKMWQQC</sequence>
<keyword evidence="4" id="KW-0378">Hydrolase</keyword>
<keyword evidence="2" id="KW-1133">Transmembrane helix</keyword>
<dbReference type="SUPFAM" id="SSF49899">
    <property type="entry name" value="Concanavalin A-like lectins/glucanases"/>
    <property type="match status" value="1"/>
</dbReference>
<comment type="similarity">
    <text evidence="1">Belongs to the glycosyl hydrolase 16 family.</text>
</comment>
<feature type="transmembrane region" description="Helical" evidence="2">
    <location>
        <begin position="22"/>
        <end position="44"/>
    </location>
</feature>
<evidence type="ECO:0000256" key="1">
    <source>
        <dbReference type="ARBA" id="ARBA00006865"/>
    </source>
</evidence>
<dbReference type="PROSITE" id="PS51762">
    <property type="entry name" value="GH16_2"/>
    <property type="match status" value="1"/>
</dbReference>
<dbReference type="InParanoid" id="W4KBU0"/>
<evidence type="ECO:0000256" key="2">
    <source>
        <dbReference type="SAM" id="Phobius"/>
    </source>
</evidence>
<organism evidence="4 5">
    <name type="scientific">Heterobasidion irregulare (strain TC 32-1)</name>
    <dbReference type="NCBI Taxonomy" id="747525"/>
    <lineage>
        <taxon>Eukaryota</taxon>
        <taxon>Fungi</taxon>
        <taxon>Dikarya</taxon>
        <taxon>Basidiomycota</taxon>
        <taxon>Agaricomycotina</taxon>
        <taxon>Agaricomycetes</taxon>
        <taxon>Russulales</taxon>
        <taxon>Bondarzewiaceae</taxon>
        <taxon>Heterobasidion</taxon>
        <taxon>Heterobasidion annosum species complex</taxon>
    </lineage>
</organism>
<keyword evidence="2" id="KW-0812">Transmembrane</keyword>